<proteinExistence type="predicted"/>
<protein>
    <submittedName>
        <fullName evidence="1">Uncharacterized protein</fullName>
    </submittedName>
</protein>
<accession>A0A1A9VWZ4</accession>
<dbReference type="AlphaFoldDB" id="A0A1A9VWZ4"/>
<keyword evidence="2" id="KW-1185">Reference proteome</keyword>
<organism evidence="1 2">
    <name type="scientific">Glossina austeni</name>
    <name type="common">Savannah tsetse fly</name>
    <dbReference type="NCBI Taxonomy" id="7395"/>
    <lineage>
        <taxon>Eukaryota</taxon>
        <taxon>Metazoa</taxon>
        <taxon>Ecdysozoa</taxon>
        <taxon>Arthropoda</taxon>
        <taxon>Hexapoda</taxon>
        <taxon>Insecta</taxon>
        <taxon>Pterygota</taxon>
        <taxon>Neoptera</taxon>
        <taxon>Endopterygota</taxon>
        <taxon>Diptera</taxon>
        <taxon>Brachycera</taxon>
        <taxon>Muscomorpha</taxon>
        <taxon>Hippoboscoidea</taxon>
        <taxon>Glossinidae</taxon>
        <taxon>Glossina</taxon>
    </lineage>
</organism>
<dbReference type="EnsemblMetazoa" id="GAUT050351-RA">
    <property type="protein sequence ID" value="GAUT050351-PA"/>
    <property type="gene ID" value="GAUT050351"/>
</dbReference>
<dbReference type="VEuPathDB" id="VectorBase:GAUT050351"/>
<evidence type="ECO:0000313" key="2">
    <source>
        <dbReference type="Proteomes" id="UP000078200"/>
    </source>
</evidence>
<dbReference type="Proteomes" id="UP000078200">
    <property type="component" value="Unassembled WGS sequence"/>
</dbReference>
<name>A0A1A9VWZ4_GLOAU</name>
<sequence>MLRDRNTKIRKETEFMLIEFTLFILPYHATCNSRQASMFEHQDIMTYYFEDHMPWSTRSHYKGRPLHLHLFKNLRFKWDSISIGPLKKSDTDELHPIAFEAISRAINIT</sequence>
<reference evidence="1" key="1">
    <citation type="submission" date="2020-05" db="UniProtKB">
        <authorList>
            <consortium name="EnsemblMetazoa"/>
        </authorList>
    </citation>
    <scope>IDENTIFICATION</scope>
    <source>
        <strain evidence="1">TTRI</strain>
    </source>
</reference>
<evidence type="ECO:0000313" key="1">
    <source>
        <dbReference type="EnsemblMetazoa" id="GAUT050351-PA"/>
    </source>
</evidence>